<name>A0A6C0FU08_9BACL</name>
<dbReference type="Proteomes" id="UP000476064">
    <property type="component" value="Chromosome"/>
</dbReference>
<dbReference type="KEGG" id="plyc:GXP70_12255"/>
<organism evidence="1 2">
    <name type="scientific">Paenibacillus lycopersici</name>
    <dbReference type="NCBI Taxonomy" id="2704462"/>
    <lineage>
        <taxon>Bacteria</taxon>
        <taxon>Bacillati</taxon>
        <taxon>Bacillota</taxon>
        <taxon>Bacilli</taxon>
        <taxon>Bacillales</taxon>
        <taxon>Paenibacillaceae</taxon>
        <taxon>Paenibacillus</taxon>
    </lineage>
</organism>
<dbReference type="RefSeq" id="WP_162357014.1">
    <property type="nucleotide sequence ID" value="NZ_CP048209.1"/>
</dbReference>
<protein>
    <submittedName>
        <fullName evidence="1">Uncharacterized protein</fullName>
    </submittedName>
</protein>
<gene>
    <name evidence="1" type="ORF">GXP70_12255</name>
</gene>
<keyword evidence="2" id="KW-1185">Reference proteome</keyword>
<proteinExistence type="predicted"/>
<evidence type="ECO:0000313" key="1">
    <source>
        <dbReference type="EMBL" id="QHT60636.1"/>
    </source>
</evidence>
<dbReference type="EMBL" id="CP048209">
    <property type="protein sequence ID" value="QHT60636.1"/>
    <property type="molecule type" value="Genomic_DNA"/>
</dbReference>
<accession>A0A6C0FU08</accession>
<reference evidence="1 2" key="1">
    <citation type="submission" date="2020-01" db="EMBL/GenBank/DDBJ databases">
        <title>Paenibacillus sp. nov., isolated from tomato rhizosphere.</title>
        <authorList>
            <person name="Weon H.-Y."/>
            <person name="Lee S.A."/>
        </authorList>
    </citation>
    <scope>NUCLEOTIDE SEQUENCE [LARGE SCALE GENOMIC DNA]</scope>
    <source>
        <strain evidence="1 2">12200R-189</strain>
    </source>
</reference>
<sequence>MDNIGVIYNESGFFGELAPEWMVINCGGLQADEWLRTLYIPLVGPFVRMEMEENDGEATVAVPFSAYTRHADRPAQIGVHLPTVTAFVRKYTEHTDCGQIRRLIIRIMDAEEALQLDIRERLMGNV</sequence>
<dbReference type="AlphaFoldDB" id="A0A6C0FU08"/>
<evidence type="ECO:0000313" key="2">
    <source>
        <dbReference type="Proteomes" id="UP000476064"/>
    </source>
</evidence>